<accession>A0ABP7VN21</accession>
<comment type="subcellular location">
    <subcellularLocation>
        <location evidence="1">Cell membrane</location>
        <topology evidence="1">Multi-pass membrane protein</topology>
    </subcellularLocation>
</comment>
<dbReference type="EMBL" id="BAABDL010000078">
    <property type="protein sequence ID" value="GAA4070301.1"/>
    <property type="molecule type" value="Genomic_DNA"/>
</dbReference>
<comment type="caution">
    <text evidence="8">The sequence shown here is derived from an EMBL/GenBank/DDBJ whole genome shotgun (WGS) entry which is preliminary data.</text>
</comment>
<evidence type="ECO:0000259" key="7">
    <source>
        <dbReference type="Pfam" id="PF13396"/>
    </source>
</evidence>
<dbReference type="Proteomes" id="UP001501734">
    <property type="component" value="Unassembled WGS sequence"/>
</dbReference>
<feature type="transmembrane region" description="Helical" evidence="6">
    <location>
        <begin position="7"/>
        <end position="28"/>
    </location>
</feature>
<name>A0ABP7VN21_9BACI</name>
<sequence length="65" mass="7510">MTDVAHLLQMLSPLLVLQFILLVVALIAWFKTEETKGPKWVWLLIILFVSMIGPILFFILGRRTD</sequence>
<evidence type="ECO:0000256" key="2">
    <source>
        <dbReference type="ARBA" id="ARBA00022475"/>
    </source>
</evidence>
<keyword evidence="4 6" id="KW-1133">Transmembrane helix</keyword>
<evidence type="ECO:0000256" key="5">
    <source>
        <dbReference type="ARBA" id="ARBA00023136"/>
    </source>
</evidence>
<dbReference type="Pfam" id="PF13396">
    <property type="entry name" value="PLDc_N"/>
    <property type="match status" value="1"/>
</dbReference>
<evidence type="ECO:0000256" key="1">
    <source>
        <dbReference type="ARBA" id="ARBA00004651"/>
    </source>
</evidence>
<evidence type="ECO:0000313" key="9">
    <source>
        <dbReference type="Proteomes" id="UP001501734"/>
    </source>
</evidence>
<protein>
    <submittedName>
        <fullName evidence="8">PLD nuclease N-terminal domain-containing protein</fullName>
    </submittedName>
</protein>
<keyword evidence="2" id="KW-1003">Cell membrane</keyword>
<feature type="transmembrane region" description="Helical" evidence="6">
    <location>
        <begin position="40"/>
        <end position="60"/>
    </location>
</feature>
<proteinExistence type="predicted"/>
<organism evidence="8 9">
    <name type="scientific">Amphibacillus indicireducens</name>
    <dbReference type="NCBI Taxonomy" id="1076330"/>
    <lineage>
        <taxon>Bacteria</taxon>
        <taxon>Bacillati</taxon>
        <taxon>Bacillota</taxon>
        <taxon>Bacilli</taxon>
        <taxon>Bacillales</taxon>
        <taxon>Bacillaceae</taxon>
        <taxon>Amphibacillus</taxon>
    </lineage>
</organism>
<gene>
    <name evidence="8" type="ORF">GCM10022410_15120</name>
</gene>
<keyword evidence="5 6" id="KW-0472">Membrane</keyword>
<reference evidence="9" key="1">
    <citation type="journal article" date="2019" name="Int. J. Syst. Evol. Microbiol.">
        <title>The Global Catalogue of Microorganisms (GCM) 10K type strain sequencing project: providing services to taxonomists for standard genome sequencing and annotation.</title>
        <authorList>
            <consortium name="The Broad Institute Genomics Platform"/>
            <consortium name="The Broad Institute Genome Sequencing Center for Infectious Disease"/>
            <person name="Wu L."/>
            <person name="Ma J."/>
        </authorList>
    </citation>
    <scope>NUCLEOTIDE SEQUENCE [LARGE SCALE GENOMIC DNA]</scope>
    <source>
        <strain evidence="9">JCM 17250</strain>
    </source>
</reference>
<evidence type="ECO:0000313" key="8">
    <source>
        <dbReference type="EMBL" id="GAA4070301.1"/>
    </source>
</evidence>
<feature type="domain" description="Cardiolipin synthase N-terminal" evidence="7">
    <location>
        <begin position="20"/>
        <end position="62"/>
    </location>
</feature>
<evidence type="ECO:0000256" key="3">
    <source>
        <dbReference type="ARBA" id="ARBA00022692"/>
    </source>
</evidence>
<evidence type="ECO:0000256" key="4">
    <source>
        <dbReference type="ARBA" id="ARBA00022989"/>
    </source>
</evidence>
<dbReference type="RefSeq" id="WP_344911861.1">
    <property type="nucleotide sequence ID" value="NZ_BAABDL010000078.1"/>
</dbReference>
<keyword evidence="9" id="KW-1185">Reference proteome</keyword>
<dbReference type="InterPro" id="IPR027379">
    <property type="entry name" value="CLS_N"/>
</dbReference>
<evidence type="ECO:0000256" key="6">
    <source>
        <dbReference type="SAM" id="Phobius"/>
    </source>
</evidence>
<keyword evidence="3 6" id="KW-0812">Transmembrane</keyword>